<dbReference type="GO" id="GO:0043190">
    <property type="term" value="C:ATP-binding cassette (ABC) transporter complex"/>
    <property type="evidence" value="ECO:0007669"/>
    <property type="project" value="InterPro"/>
</dbReference>
<dbReference type="RefSeq" id="WP_271636695.1">
    <property type="nucleotide sequence ID" value="NZ_CP094970.1"/>
</dbReference>
<comment type="similarity">
    <text evidence="6">Belongs to the ABC-2 integral membrane protein family.</text>
</comment>
<gene>
    <name evidence="8" type="ORF">L0C25_11825</name>
</gene>
<dbReference type="PIRSF" id="PIRSF006648">
    <property type="entry name" value="DrrB"/>
    <property type="match status" value="1"/>
</dbReference>
<organism evidence="8 9">
    <name type="scientific">Solicola gregarius</name>
    <dbReference type="NCBI Taxonomy" id="2908642"/>
    <lineage>
        <taxon>Bacteria</taxon>
        <taxon>Bacillati</taxon>
        <taxon>Actinomycetota</taxon>
        <taxon>Actinomycetes</taxon>
        <taxon>Propionibacteriales</taxon>
        <taxon>Nocardioidaceae</taxon>
        <taxon>Solicola</taxon>
    </lineage>
</organism>
<keyword evidence="5" id="KW-0046">Antibiotic resistance</keyword>
<dbReference type="PROSITE" id="PS51012">
    <property type="entry name" value="ABC_TM2"/>
    <property type="match status" value="1"/>
</dbReference>
<feature type="transmembrane region" description="Helical" evidence="6">
    <location>
        <begin position="57"/>
        <end position="81"/>
    </location>
</feature>
<dbReference type="Proteomes" id="UP001164390">
    <property type="component" value="Chromosome"/>
</dbReference>
<evidence type="ECO:0000256" key="2">
    <source>
        <dbReference type="ARBA" id="ARBA00022692"/>
    </source>
</evidence>
<dbReference type="GO" id="GO:0046677">
    <property type="term" value="P:response to antibiotic"/>
    <property type="evidence" value="ECO:0007669"/>
    <property type="project" value="UniProtKB-KW"/>
</dbReference>
<evidence type="ECO:0000256" key="1">
    <source>
        <dbReference type="ARBA" id="ARBA00004141"/>
    </source>
</evidence>
<dbReference type="InterPro" id="IPR000412">
    <property type="entry name" value="ABC_2_transport"/>
</dbReference>
<dbReference type="InterPro" id="IPR051784">
    <property type="entry name" value="Nod_factor_ABC_transporter"/>
</dbReference>
<keyword evidence="3 6" id="KW-1133">Transmembrane helix</keyword>
<dbReference type="PANTHER" id="PTHR43229:SF2">
    <property type="entry name" value="NODULATION PROTEIN J"/>
    <property type="match status" value="1"/>
</dbReference>
<proteinExistence type="inferred from homology"/>
<name>A0AA46YNQ4_9ACTN</name>
<keyword evidence="4 6" id="KW-0472">Membrane</keyword>
<dbReference type="Pfam" id="PF01061">
    <property type="entry name" value="ABC2_membrane"/>
    <property type="match status" value="1"/>
</dbReference>
<evidence type="ECO:0000313" key="8">
    <source>
        <dbReference type="EMBL" id="UYM07721.1"/>
    </source>
</evidence>
<dbReference type="InterPro" id="IPR047817">
    <property type="entry name" value="ABC2_TM_bact-type"/>
</dbReference>
<evidence type="ECO:0000256" key="6">
    <source>
        <dbReference type="RuleBase" id="RU361157"/>
    </source>
</evidence>
<feature type="domain" description="ABC transmembrane type-2" evidence="7">
    <location>
        <begin position="26"/>
        <end position="252"/>
    </location>
</feature>
<protein>
    <recommendedName>
        <fullName evidence="6">Transport permease protein</fullName>
    </recommendedName>
</protein>
<accession>A0AA46YNQ4</accession>
<dbReference type="AlphaFoldDB" id="A0AA46YNQ4"/>
<keyword evidence="9" id="KW-1185">Reference proteome</keyword>
<feature type="transmembrane region" description="Helical" evidence="6">
    <location>
        <begin position="171"/>
        <end position="189"/>
    </location>
</feature>
<keyword evidence="2 6" id="KW-0812">Transmembrane</keyword>
<evidence type="ECO:0000313" key="9">
    <source>
        <dbReference type="Proteomes" id="UP001164390"/>
    </source>
</evidence>
<keyword evidence="6" id="KW-0813">Transport</keyword>
<dbReference type="EMBL" id="CP094970">
    <property type="protein sequence ID" value="UYM07721.1"/>
    <property type="molecule type" value="Genomic_DNA"/>
</dbReference>
<dbReference type="PANTHER" id="PTHR43229">
    <property type="entry name" value="NODULATION PROTEIN J"/>
    <property type="match status" value="1"/>
</dbReference>
<feature type="transmembrane region" description="Helical" evidence="6">
    <location>
        <begin position="25"/>
        <end position="45"/>
    </location>
</feature>
<evidence type="ECO:0000256" key="5">
    <source>
        <dbReference type="ARBA" id="ARBA00023251"/>
    </source>
</evidence>
<evidence type="ECO:0000256" key="4">
    <source>
        <dbReference type="ARBA" id="ARBA00023136"/>
    </source>
</evidence>
<dbReference type="InterPro" id="IPR013525">
    <property type="entry name" value="ABC2_TM"/>
</dbReference>
<feature type="transmembrane region" description="Helical" evidence="6">
    <location>
        <begin position="140"/>
        <end position="164"/>
    </location>
</feature>
<evidence type="ECO:0000256" key="3">
    <source>
        <dbReference type="ARBA" id="ARBA00022989"/>
    </source>
</evidence>
<evidence type="ECO:0000259" key="7">
    <source>
        <dbReference type="PROSITE" id="PS51012"/>
    </source>
</evidence>
<keyword evidence="6" id="KW-1003">Cell membrane</keyword>
<feature type="transmembrane region" description="Helical" evidence="6">
    <location>
        <begin position="227"/>
        <end position="249"/>
    </location>
</feature>
<sequence length="255" mass="27209">MSVAYALADSRVMVTRSLRHTVRNVDVMLTAVMLPVVLMLMFVYVFGGAMDTGTSEYVNYVVPGIILLCAGFGAGSTALSVAGDMEQGIIARFKSMPITSSAVVMGHVVASVVRNLVATALVIGVAFAVGWRPDATLVEWVAALGLVVLFILAISWLSAAFGLLLKTVEAANAFTFVLLFLPYVSSAFVPTNSMPSALQGFAAHQPVTPVIETLRGLWMGTPIDTNAWLAIAWCGGILVLSYAWAIWLFRNRTSS</sequence>
<dbReference type="GO" id="GO:0140359">
    <property type="term" value="F:ABC-type transporter activity"/>
    <property type="evidence" value="ECO:0007669"/>
    <property type="project" value="InterPro"/>
</dbReference>
<reference evidence="8" key="1">
    <citation type="submission" date="2022-01" db="EMBL/GenBank/DDBJ databases">
        <title>Nocardioidaceae gen. sp. A5X3R13.</title>
        <authorList>
            <person name="Lopez Marin M.A."/>
            <person name="Uhlik O."/>
        </authorList>
    </citation>
    <scope>NUCLEOTIDE SEQUENCE</scope>
    <source>
        <strain evidence="8">A5X3R13</strain>
    </source>
</reference>
<comment type="subcellular location">
    <subcellularLocation>
        <location evidence="6">Cell membrane</location>
        <topology evidence="6">Multi-pass membrane protein</topology>
    </subcellularLocation>
    <subcellularLocation>
        <location evidence="1">Membrane</location>
        <topology evidence="1">Multi-pass membrane protein</topology>
    </subcellularLocation>
</comment>
<dbReference type="KEGG" id="sgrg:L0C25_11825"/>
<feature type="transmembrane region" description="Helical" evidence="6">
    <location>
        <begin position="102"/>
        <end position="128"/>
    </location>
</feature>